<name>A0AAV4MVV1_CAEEX</name>
<dbReference type="AlphaFoldDB" id="A0AAV4MVV1"/>
<evidence type="ECO:0000313" key="1">
    <source>
        <dbReference type="EMBL" id="GIX76071.1"/>
    </source>
</evidence>
<accession>A0AAV4MVV1</accession>
<sequence length="108" mass="12359">MQTGKYLFFYPLPAQIDESDWKLHHNTVQLHDHPLEKAEALEIICLDVLHPDSSLSLFWLFAISWKSMWDGVSIVCDVNPGKCISNYIVDSFSNAKLANVIQVSQLPW</sequence>
<reference evidence="1 2" key="1">
    <citation type="submission" date="2021-06" db="EMBL/GenBank/DDBJ databases">
        <title>Caerostris extrusa draft genome.</title>
        <authorList>
            <person name="Kono N."/>
            <person name="Arakawa K."/>
        </authorList>
    </citation>
    <scope>NUCLEOTIDE SEQUENCE [LARGE SCALE GENOMIC DNA]</scope>
</reference>
<dbReference type="Proteomes" id="UP001054945">
    <property type="component" value="Unassembled WGS sequence"/>
</dbReference>
<protein>
    <submittedName>
        <fullName evidence="1">Uncharacterized protein</fullName>
    </submittedName>
</protein>
<comment type="caution">
    <text evidence="1">The sequence shown here is derived from an EMBL/GenBank/DDBJ whole genome shotgun (WGS) entry which is preliminary data.</text>
</comment>
<organism evidence="1 2">
    <name type="scientific">Caerostris extrusa</name>
    <name type="common">Bark spider</name>
    <name type="synonym">Caerostris bankana</name>
    <dbReference type="NCBI Taxonomy" id="172846"/>
    <lineage>
        <taxon>Eukaryota</taxon>
        <taxon>Metazoa</taxon>
        <taxon>Ecdysozoa</taxon>
        <taxon>Arthropoda</taxon>
        <taxon>Chelicerata</taxon>
        <taxon>Arachnida</taxon>
        <taxon>Araneae</taxon>
        <taxon>Araneomorphae</taxon>
        <taxon>Entelegynae</taxon>
        <taxon>Araneoidea</taxon>
        <taxon>Araneidae</taxon>
        <taxon>Caerostris</taxon>
    </lineage>
</organism>
<evidence type="ECO:0000313" key="2">
    <source>
        <dbReference type="Proteomes" id="UP001054945"/>
    </source>
</evidence>
<gene>
    <name evidence="1" type="ORF">CEXT_107701</name>
</gene>
<keyword evidence="2" id="KW-1185">Reference proteome</keyword>
<dbReference type="EMBL" id="BPLR01002647">
    <property type="protein sequence ID" value="GIX76071.1"/>
    <property type="molecule type" value="Genomic_DNA"/>
</dbReference>
<proteinExistence type="predicted"/>